<organism evidence="2 3">
    <name type="scientific">Daphnia magna</name>
    <dbReference type="NCBI Taxonomy" id="35525"/>
    <lineage>
        <taxon>Eukaryota</taxon>
        <taxon>Metazoa</taxon>
        <taxon>Ecdysozoa</taxon>
        <taxon>Arthropoda</taxon>
        <taxon>Crustacea</taxon>
        <taxon>Branchiopoda</taxon>
        <taxon>Diplostraca</taxon>
        <taxon>Cladocera</taxon>
        <taxon>Anomopoda</taxon>
        <taxon>Daphniidae</taxon>
        <taxon>Daphnia</taxon>
    </lineage>
</organism>
<sequence length="117" mass="12676">MVYTGTGSPSSPFSENQFISDGDHDYAILIVFASPSSLHRPRFTVLASPSSPRRLHPATPSSLCLLQIDRLRLAVFKLIVFASPSSTHRLRSRPSSSHRCHRGNSRVGTGGAVLPHG</sequence>
<keyword evidence="3" id="KW-1185">Reference proteome</keyword>
<dbReference type="Proteomes" id="UP001234178">
    <property type="component" value="Unassembled WGS sequence"/>
</dbReference>
<feature type="region of interest" description="Disordered" evidence="1">
    <location>
        <begin position="88"/>
        <end position="117"/>
    </location>
</feature>
<accession>A0ABQ9ZAF3</accession>
<evidence type="ECO:0000313" key="2">
    <source>
        <dbReference type="EMBL" id="KAK4009876.1"/>
    </source>
</evidence>
<proteinExistence type="predicted"/>
<evidence type="ECO:0000256" key="1">
    <source>
        <dbReference type="SAM" id="MobiDB-lite"/>
    </source>
</evidence>
<feature type="compositionally biased region" description="Basic residues" evidence="1">
    <location>
        <begin position="88"/>
        <end position="104"/>
    </location>
</feature>
<evidence type="ECO:0000313" key="3">
    <source>
        <dbReference type="Proteomes" id="UP001234178"/>
    </source>
</evidence>
<protein>
    <submittedName>
        <fullName evidence="2">Uncharacterized protein</fullName>
    </submittedName>
</protein>
<comment type="caution">
    <text evidence="2">The sequence shown here is derived from an EMBL/GenBank/DDBJ whole genome shotgun (WGS) entry which is preliminary data.</text>
</comment>
<gene>
    <name evidence="2" type="ORF">OUZ56_019019</name>
</gene>
<name>A0ABQ9ZAF3_9CRUS</name>
<reference evidence="2 3" key="1">
    <citation type="journal article" date="2023" name="Nucleic Acids Res.">
        <title>The hologenome of Daphnia magna reveals possible DNA methylation and microbiome-mediated evolution of the host genome.</title>
        <authorList>
            <person name="Chaturvedi A."/>
            <person name="Li X."/>
            <person name="Dhandapani V."/>
            <person name="Marshall H."/>
            <person name="Kissane S."/>
            <person name="Cuenca-Cambronero M."/>
            <person name="Asole G."/>
            <person name="Calvet F."/>
            <person name="Ruiz-Romero M."/>
            <person name="Marangio P."/>
            <person name="Guigo R."/>
            <person name="Rago D."/>
            <person name="Mirbahai L."/>
            <person name="Eastwood N."/>
            <person name="Colbourne J.K."/>
            <person name="Zhou J."/>
            <person name="Mallon E."/>
            <person name="Orsini L."/>
        </authorList>
    </citation>
    <scope>NUCLEOTIDE SEQUENCE [LARGE SCALE GENOMIC DNA]</scope>
    <source>
        <strain evidence="2">LRV0_1</strain>
    </source>
</reference>
<dbReference type="EMBL" id="JAOYFB010000003">
    <property type="protein sequence ID" value="KAK4009876.1"/>
    <property type="molecule type" value="Genomic_DNA"/>
</dbReference>